<name>A0ABP0UUN7_9BRYO</name>
<evidence type="ECO:0000256" key="4">
    <source>
        <dbReference type="ARBA" id="ARBA00022679"/>
    </source>
</evidence>
<dbReference type="InterPro" id="IPR043129">
    <property type="entry name" value="ATPase_NBD"/>
</dbReference>
<dbReference type="PROSITE" id="PS00445">
    <property type="entry name" value="FGGY_KINASES_2"/>
    <property type="match status" value="1"/>
</dbReference>
<dbReference type="SUPFAM" id="SSF53067">
    <property type="entry name" value="Actin-like ATPase domain"/>
    <property type="match status" value="2"/>
</dbReference>
<dbReference type="InterPro" id="IPR005999">
    <property type="entry name" value="Glycerol_kin"/>
</dbReference>
<accession>A0ABP0UUN7</accession>
<dbReference type="InterPro" id="IPR018483">
    <property type="entry name" value="Carb_kinase_FGGY_CS"/>
</dbReference>
<dbReference type="EMBL" id="OZ019899">
    <property type="protein sequence ID" value="CAK9231014.1"/>
    <property type="molecule type" value="Genomic_DNA"/>
</dbReference>
<evidence type="ECO:0000256" key="5">
    <source>
        <dbReference type="ARBA" id="ARBA00022741"/>
    </source>
</evidence>
<proteinExistence type="inferred from homology"/>
<feature type="domain" description="Carbohydrate kinase FGGY C-terminal" evidence="12">
    <location>
        <begin position="270"/>
        <end position="466"/>
    </location>
</feature>
<dbReference type="NCBIfam" id="NF000756">
    <property type="entry name" value="PRK00047.1"/>
    <property type="match status" value="1"/>
</dbReference>
<evidence type="ECO:0000256" key="7">
    <source>
        <dbReference type="ARBA" id="ARBA00022798"/>
    </source>
</evidence>
<evidence type="ECO:0000259" key="11">
    <source>
        <dbReference type="Pfam" id="PF00370"/>
    </source>
</evidence>
<comment type="similarity">
    <text evidence="2 10">Belongs to the FGGY kinase family.</text>
</comment>
<dbReference type="PANTHER" id="PTHR10196:SF69">
    <property type="entry name" value="GLYCEROL KINASE"/>
    <property type="match status" value="1"/>
</dbReference>
<dbReference type="InterPro" id="IPR000577">
    <property type="entry name" value="Carb_kinase_FGGY"/>
</dbReference>
<dbReference type="Gene3D" id="3.30.420.40">
    <property type="match status" value="2"/>
</dbReference>
<organism evidence="13 14">
    <name type="scientific">Sphagnum troendelagicum</name>
    <dbReference type="NCBI Taxonomy" id="128251"/>
    <lineage>
        <taxon>Eukaryota</taxon>
        <taxon>Viridiplantae</taxon>
        <taxon>Streptophyta</taxon>
        <taxon>Embryophyta</taxon>
        <taxon>Bryophyta</taxon>
        <taxon>Sphagnophytina</taxon>
        <taxon>Sphagnopsida</taxon>
        <taxon>Sphagnales</taxon>
        <taxon>Sphagnaceae</taxon>
        <taxon>Sphagnum</taxon>
    </lineage>
</organism>
<keyword evidence="14" id="KW-1185">Reference proteome</keyword>
<evidence type="ECO:0000259" key="12">
    <source>
        <dbReference type="Pfam" id="PF02782"/>
    </source>
</evidence>
<evidence type="ECO:0000256" key="6">
    <source>
        <dbReference type="ARBA" id="ARBA00022777"/>
    </source>
</evidence>
<keyword evidence="8" id="KW-0067">ATP-binding</keyword>
<dbReference type="InterPro" id="IPR042018">
    <property type="entry name" value="GK1-3_metazoan-type"/>
</dbReference>
<dbReference type="InterPro" id="IPR018485">
    <property type="entry name" value="FGGY_C"/>
</dbReference>
<evidence type="ECO:0000256" key="2">
    <source>
        <dbReference type="ARBA" id="ARBA00009156"/>
    </source>
</evidence>
<feature type="domain" description="Carbohydrate kinase FGGY N-terminal" evidence="11">
    <location>
        <begin position="6"/>
        <end position="261"/>
    </location>
</feature>
<evidence type="ECO:0000256" key="1">
    <source>
        <dbReference type="ARBA" id="ARBA00005190"/>
    </source>
</evidence>
<evidence type="ECO:0000313" key="13">
    <source>
        <dbReference type="EMBL" id="CAK9231014.1"/>
    </source>
</evidence>
<sequence length="519" mass="56105">MATFVGAIDQGTTSTRFILYDHAAKPVVSHQLEFTQIYPQAGWVEHDPMEILATVRTAMEVVLTKATEQGIQVQGKLKAVGITNQRETTVVWSKSTGKPFYNAIVWMDGRTSAICRQLEEKLPQGGRHFVKTCGLPIHPYFSATKLLWLMESVPEVKTAIESGDALFGTIDTWLIWNLTGGANSETTIHVTDCSNASRTMLMDLETLQWHEPTLKSLGIPRSILPKIISNVEMIGEISEGWPFVGVALAGCLGDQHAAMLGHYCKKGEAKSTYGTGCFIISNTGEQIVPSNHGLLTTISYKLGPDSPTNYGLEGSIAIAGAAVQWLRDNLGIIKTSSEVEEVAKTVSDAGGVYFVPAFSGLYAPWWRDDARGVLVGLTRYTNKGHIARATLESMCFQAREVLTSMKADAAGGDAKVEGEFLLKVDGGATVNNLLMQLQADILGSSVVRPADIETTALGAAYAAGLAVGIWTEKQIAELTAGSGASSIFHPQVTEDERERRYQSWNKAVERSFGLADLAS</sequence>
<evidence type="ECO:0000313" key="14">
    <source>
        <dbReference type="Proteomes" id="UP001497512"/>
    </source>
</evidence>
<dbReference type="Proteomes" id="UP001497512">
    <property type="component" value="Chromosome 7"/>
</dbReference>
<dbReference type="Pfam" id="PF02782">
    <property type="entry name" value="FGGY_C"/>
    <property type="match status" value="1"/>
</dbReference>
<reference evidence="13" key="1">
    <citation type="submission" date="2024-02" db="EMBL/GenBank/DDBJ databases">
        <authorList>
            <consortium name="ELIXIR-Norway"/>
            <consortium name="Elixir Norway"/>
        </authorList>
    </citation>
    <scope>NUCLEOTIDE SEQUENCE</scope>
</reference>
<keyword evidence="5" id="KW-0547">Nucleotide-binding</keyword>
<dbReference type="PIRSF" id="PIRSF000538">
    <property type="entry name" value="GlpK"/>
    <property type="match status" value="1"/>
</dbReference>
<evidence type="ECO:0000256" key="10">
    <source>
        <dbReference type="RuleBase" id="RU003733"/>
    </source>
</evidence>
<dbReference type="PANTHER" id="PTHR10196">
    <property type="entry name" value="SUGAR KINASE"/>
    <property type="match status" value="1"/>
</dbReference>
<evidence type="ECO:0000256" key="8">
    <source>
        <dbReference type="ARBA" id="ARBA00022840"/>
    </source>
</evidence>
<dbReference type="Pfam" id="PF00370">
    <property type="entry name" value="FGGY_N"/>
    <property type="match status" value="1"/>
</dbReference>
<dbReference type="CDD" id="cd07792">
    <property type="entry name" value="ASKHA_NBD_FGGY_GK1-3-like"/>
    <property type="match status" value="1"/>
</dbReference>
<keyword evidence="6 10" id="KW-0418">Kinase</keyword>
<dbReference type="NCBIfam" id="TIGR01311">
    <property type="entry name" value="glycerol_kin"/>
    <property type="match status" value="1"/>
</dbReference>
<dbReference type="EC" id="2.7.1.30" evidence="3"/>
<comment type="pathway">
    <text evidence="1">Polyol metabolism; glycerol degradation via glycerol kinase pathway; sn-glycerol 3-phosphate from glycerol: step 1/1.</text>
</comment>
<protein>
    <recommendedName>
        <fullName evidence="3">glycerol kinase</fullName>
        <ecNumber evidence="3">2.7.1.30</ecNumber>
    </recommendedName>
    <alternativeName>
        <fullName evidence="9">ATP:glycerol 3-phosphotransferase</fullName>
    </alternativeName>
</protein>
<keyword evidence="7" id="KW-0319">Glycerol metabolism</keyword>
<evidence type="ECO:0000256" key="3">
    <source>
        <dbReference type="ARBA" id="ARBA00012099"/>
    </source>
</evidence>
<gene>
    <name evidence="13" type="ORF">CSSPTR1EN2_LOCUS20211</name>
</gene>
<evidence type="ECO:0000256" key="9">
    <source>
        <dbReference type="ARBA" id="ARBA00043149"/>
    </source>
</evidence>
<keyword evidence="4 10" id="KW-0808">Transferase</keyword>
<dbReference type="InterPro" id="IPR018484">
    <property type="entry name" value="FGGY_N"/>
</dbReference>